<protein>
    <submittedName>
        <fullName evidence="1">Uncharacterized protein</fullName>
    </submittedName>
</protein>
<accession>A0AAV4QH65</accession>
<name>A0AAV4QH65_CAEEX</name>
<dbReference type="AlphaFoldDB" id="A0AAV4QH65"/>
<gene>
    <name evidence="1" type="ORF">CEXT_628261</name>
</gene>
<organism evidence="1 2">
    <name type="scientific">Caerostris extrusa</name>
    <name type="common">Bark spider</name>
    <name type="synonym">Caerostris bankana</name>
    <dbReference type="NCBI Taxonomy" id="172846"/>
    <lineage>
        <taxon>Eukaryota</taxon>
        <taxon>Metazoa</taxon>
        <taxon>Ecdysozoa</taxon>
        <taxon>Arthropoda</taxon>
        <taxon>Chelicerata</taxon>
        <taxon>Arachnida</taxon>
        <taxon>Araneae</taxon>
        <taxon>Araneomorphae</taxon>
        <taxon>Entelegynae</taxon>
        <taxon>Araneoidea</taxon>
        <taxon>Araneidae</taxon>
        <taxon>Caerostris</taxon>
    </lineage>
</organism>
<evidence type="ECO:0000313" key="2">
    <source>
        <dbReference type="Proteomes" id="UP001054945"/>
    </source>
</evidence>
<evidence type="ECO:0000313" key="1">
    <source>
        <dbReference type="EMBL" id="GIY08470.1"/>
    </source>
</evidence>
<dbReference type="Proteomes" id="UP001054945">
    <property type="component" value="Unassembled WGS sequence"/>
</dbReference>
<reference evidence="1 2" key="1">
    <citation type="submission" date="2021-06" db="EMBL/GenBank/DDBJ databases">
        <title>Caerostris extrusa draft genome.</title>
        <authorList>
            <person name="Kono N."/>
            <person name="Arakawa K."/>
        </authorList>
    </citation>
    <scope>NUCLEOTIDE SEQUENCE [LARGE SCALE GENOMIC DNA]</scope>
</reference>
<sequence length="84" mass="9635">MPLPTLVPAFDGYQPSMVKQWPYVYTLKQLLAIHYKFKRAVLPSVSQAAIQSLSSIEYAWTLEVLQCQELLRTLNLKGKQIVLQ</sequence>
<dbReference type="EMBL" id="BPLR01006256">
    <property type="protein sequence ID" value="GIY08470.1"/>
    <property type="molecule type" value="Genomic_DNA"/>
</dbReference>
<keyword evidence="2" id="KW-1185">Reference proteome</keyword>
<comment type="caution">
    <text evidence="1">The sequence shown here is derived from an EMBL/GenBank/DDBJ whole genome shotgun (WGS) entry which is preliminary data.</text>
</comment>
<proteinExistence type="predicted"/>